<dbReference type="AlphaFoldDB" id="A0A5B0R829"/>
<keyword evidence="6 7" id="KW-0326">Glycosidase</keyword>
<reference evidence="10 11" key="1">
    <citation type="submission" date="2019-05" db="EMBL/GenBank/DDBJ databases">
        <title>Emergence of the Ug99 lineage of the wheat stem rust pathogen through somatic hybridization.</title>
        <authorList>
            <person name="Li F."/>
            <person name="Upadhyaya N.M."/>
            <person name="Sperschneider J."/>
            <person name="Matny O."/>
            <person name="Nguyen-Phuc H."/>
            <person name="Mago R."/>
            <person name="Raley C."/>
            <person name="Miller M.E."/>
            <person name="Silverstein K.A.T."/>
            <person name="Henningsen E."/>
            <person name="Hirsch C.D."/>
            <person name="Visser B."/>
            <person name="Pretorius Z.A."/>
            <person name="Steffenson B.J."/>
            <person name="Schwessinger B."/>
            <person name="Dodds P.N."/>
            <person name="Figueroa M."/>
        </authorList>
    </citation>
    <scope>NUCLEOTIDE SEQUENCE [LARGE SCALE GENOMIC DNA]</scope>
    <source>
        <strain evidence="10 11">Ug99</strain>
    </source>
</reference>
<dbReference type="InterPro" id="IPR013780">
    <property type="entry name" value="Glyco_hydro_b"/>
</dbReference>
<evidence type="ECO:0000256" key="7">
    <source>
        <dbReference type="RuleBase" id="RU361168"/>
    </source>
</evidence>
<evidence type="ECO:0000313" key="10">
    <source>
        <dbReference type="EMBL" id="KAA1121145.1"/>
    </source>
</evidence>
<dbReference type="EC" id="3.2.1.22" evidence="3 7"/>
<dbReference type="InterPro" id="IPR013785">
    <property type="entry name" value="Aldolase_TIM"/>
</dbReference>
<dbReference type="InterPro" id="IPR017853">
    <property type="entry name" value="GH"/>
</dbReference>
<dbReference type="SUPFAM" id="SSF51445">
    <property type="entry name" value="(Trans)glycosidases"/>
    <property type="match status" value="1"/>
</dbReference>
<dbReference type="EMBL" id="VDEP01000239">
    <property type="protein sequence ID" value="KAA1121145.1"/>
    <property type="molecule type" value="Genomic_DNA"/>
</dbReference>
<dbReference type="Pfam" id="PF17801">
    <property type="entry name" value="Melibiase_C"/>
    <property type="match status" value="1"/>
</dbReference>
<gene>
    <name evidence="10" type="ORF">PGTUg99_019404</name>
</gene>
<evidence type="ECO:0000256" key="3">
    <source>
        <dbReference type="ARBA" id="ARBA00012755"/>
    </source>
</evidence>
<dbReference type="Gene3D" id="2.60.40.1180">
    <property type="entry name" value="Golgi alpha-mannosidase II"/>
    <property type="match status" value="1"/>
</dbReference>
<evidence type="ECO:0000256" key="6">
    <source>
        <dbReference type="ARBA" id="ARBA00023295"/>
    </source>
</evidence>
<dbReference type="GO" id="GO:0005975">
    <property type="term" value="P:carbohydrate metabolic process"/>
    <property type="evidence" value="ECO:0007669"/>
    <property type="project" value="InterPro"/>
</dbReference>
<protein>
    <recommendedName>
        <fullName evidence="3 7">Alpha-galactosidase</fullName>
        <ecNumber evidence="3 7">3.2.1.22</ecNumber>
    </recommendedName>
    <alternativeName>
        <fullName evidence="7">Melibiase</fullName>
    </alternativeName>
</protein>
<dbReference type="GO" id="GO:0004557">
    <property type="term" value="F:alpha-galactosidase activity"/>
    <property type="evidence" value="ECO:0007669"/>
    <property type="project" value="UniProtKB-EC"/>
</dbReference>
<dbReference type="PANTHER" id="PTHR11452">
    <property type="entry name" value="ALPHA-GALACTOSIDASE/ALPHA-N-ACETYLGALACTOSAMINIDASE"/>
    <property type="match status" value="1"/>
</dbReference>
<dbReference type="Proteomes" id="UP000325313">
    <property type="component" value="Unassembled WGS sequence"/>
</dbReference>
<dbReference type="PRINTS" id="PR00740">
    <property type="entry name" value="GLHYDRLASE27"/>
</dbReference>
<accession>A0A5B0R829</accession>
<feature type="region of interest" description="Disordered" evidence="8">
    <location>
        <begin position="45"/>
        <end position="69"/>
    </location>
</feature>
<comment type="catalytic activity">
    <reaction evidence="1 7">
        <text>Hydrolysis of terminal, non-reducing alpha-D-galactose residues in alpha-D-galactosides, including galactose oligosaccharides, galactomannans and galactolipids.</text>
        <dbReference type="EC" id="3.2.1.22"/>
    </reaction>
</comment>
<evidence type="ECO:0000313" key="11">
    <source>
        <dbReference type="Proteomes" id="UP000325313"/>
    </source>
</evidence>
<evidence type="ECO:0000256" key="1">
    <source>
        <dbReference type="ARBA" id="ARBA00001255"/>
    </source>
</evidence>
<comment type="similarity">
    <text evidence="2 7">Belongs to the glycosyl hydrolase 27 family.</text>
</comment>
<dbReference type="InterPro" id="IPR002241">
    <property type="entry name" value="Glyco_hydro_27"/>
</dbReference>
<evidence type="ECO:0000256" key="5">
    <source>
        <dbReference type="ARBA" id="ARBA00022801"/>
    </source>
</evidence>
<organism evidence="10 11">
    <name type="scientific">Puccinia graminis f. sp. tritici</name>
    <dbReference type="NCBI Taxonomy" id="56615"/>
    <lineage>
        <taxon>Eukaryota</taxon>
        <taxon>Fungi</taxon>
        <taxon>Dikarya</taxon>
        <taxon>Basidiomycota</taxon>
        <taxon>Pucciniomycotina</taxon>
        <taxon>Pucciniomycetes</taxon>
        <taxon>Pucciniales</taxon>
        <taxon>Pucciniaceae</taxon>
        <taxon>Puccinia</taxon>
    </lineage>
</organism>
<feature type="domain" description="Alpha galactosidase C-terminal" evidence="9">
    <location>
        <begin position="456"/>
        <end position="528"/>
    </location>
</feature>
<dbReference type="SUPFAM" id="SSF51011">
    <property type="entry name" value="Glycosyl hydrolase domain"/>
    <property type="match status" value="1"/>
</dbReference>
<dbReference type="InterPro" id="IPR041233">
    <property type="entry name" value="Melibiase_C"/>
</dbReference>
<comment type="caution">
    <text evidence="10">The sequence shown here is derived from an EMBL/GenBank/DDBJ whole genome shotgun (WGS) entry which is preliminary data.</text>
</comment>
<sequence>MDPEPLGVWSLLRHLKSLTNRQLLAATGTHGNSRKQVSWADKKINFKHPSRNPPLSQHDPSSQAGSDTEPPGVCCLIKPIFLNKTSPHGEMLREPLGGLKKNQATASRLGHPAIDSDWCNHYRQPHRFQWMSIAILAIATIGFTAQTPTKLVTRNPAPVARPKPVLGWNSFWPFGCGKDVNDKNLKWQADLMAEKGFIKAGYKNFIIECGWEVDPKGKPELLIQSAIVGTDPYAFREDFRKRDLHIGVGTWGGPQLCPRTKDEMFYVHPLADLDRYVYSLADWGVTYLSHRPCDWVFPDVLQYSNLASIVNSRYVEMEGAIKNTALQNKMFYATGQWGASPSAYQTTANSWRVADDTLDNWNSFIRTLNAVFPYTLDTKGPYNDLGFLQLGENKLTMAEKITQFSFWAAAKSPLIFSTDISRLRQEEIALLTNPRAIAINQDDLGQSITLKHRYSGDMDIWSGPLSDGSTVAVIINWSDDKPQKTIQLADLGFSSAHMYEVLTGNDLGFFKDSYSTTIEKHGSLFLKLTETKPAPQRNFKRFPVEMAEITGSAVMKDTSRGIKVAANLKPDGKTGVRWKNIPGAKNGNTLVSFDYINAQLSAGNMDNSKLNFKHTAIIINDDFDHPLFVDFPITGLTWENMAEGFLVSLPLHPGENTILVRGEGEWAPDFHCLSVEQTA</sequence>
<dbReference type="PANTHER" id="PTHR11452:SF75">
    <property type="entry name" value="ALPHA-GALACTOSIDASE MEL1"/>
    <property type="match status" value="1"/>
</dbReference>
<dbReference type="Pfam" id="PF16499">
    <property type="entry name" value="Melibiase_2"/>
    <property type="match status" value="1"/>
</dbReference>
<name>A0A5B0R829_PUCGR</name>
<evidence type="ECO:0000256" key="2">
    <source>
        <dbReference type="ARBA" id="ARBA00009743"/>
    </source>
</evidence>
<evidence type="ECO:0000256" key="4">
    <source>
        <dbReference type="ARBA" id="ARBA00022729"/>
    </source>
</evidence>
<keyword evidence="4" id="KW-0732">Signal</keyword>
<evidence type="ECO:0000256" key="8">
    <source>
        <dbReference type="SAM" id="MobiDB-lite"/>
    </source>
</evidence>
<feature type="compositionally biased region" description="Polar residues" evidence="8">
    <location>
        <begin position="53"/>
        <end position="66"/>
    </location>
</feature>
<dbReference type="Gene3D" id="3.20.20.70">
    <property type="entry name" value="Aldolase class I"/>
    <property type="match status" value="1"/>
</dbReference>
<keyword evidence="5 7" id="KW-0378">Hydrolase</keyword>
<proteinExistence type="inferred from homology"/>
<evidence type="ECO:0000259" key="9">
    <source>
        <dbReference type="Pfam" id="PF17801"/>
    </source>
</evidence>
<keyword evidence="7" id="KW-1015">Disulfide bond</keyword>